<dbReference type="InterPro" id="IPR003721">
    <property type="entry name" value="Pantoate_ligase"/>
</dbReference>
<evidence type="ECO:0000256" key="2">
    <source>
        <dbReference type="ARBA" id="ARBA00022741"/>
    </source>
</evidence>
<keyword evidence="1" id="KW-0436">Ligase</keyword>
<dbReference type="GO" id="GO:0005524">
    <property type="term" value="F:ATP binding"/>
    <property type="evidence" value="ECO:0007669"/>
    <property type="project" value="UniProtKB-KW"/>
</dbReference>
<evidence type="ECO:0000256" key="3">
    <source>
        <dbReference type="ARBA" id="ARBA00022840"/>
    </source>
</evidence>
<protein>
    <submittedName>
        <fullName evidence="4">Uncharacterized protein</fullName>
    </submittedName>
</protein>
<keyword evidence="5" id="KW-1185">Reference proteome</keyword>
<dbReference type="PANTHER" id="PTHR21299">
    <property type="entry name" value="CYTIDYLATE KINASE/PANTOATE-BETA-ALANINE LIGASE"/>
    <property type="match status" value="1"/>
</dbReference>
<keyword evidence="3" id="KW-0067">ATP-binding</keyword>
<gene>
    <name evidence="4" type="ORF">VNO78_07940</name>
</gene>
<dbReference type="Pfam" id="PF02569">
    <property type="entry name" value="Pantoate_ligase"/>
    <property type="match status" value="1"/>
</dbReference>
<evidence type="ECO:0000313" key="5">
    <source>
        <dbReference type="Proteomes" id="UP001386955"/>
    </source>
</evidence>
<dbReference type="GO" id="GO:0004592">
    <property type="term" value="F:pantoate-beta-alanine ligase activity"/>
    <property type="evidence" value="ECO:0007669"/>
    <property type="project" value="InterPro"/>
</dbReference>
<comment type="caution">
    <text evidence="4">The sequence shown here is derived from an EMBL/GenBank/DDBJ whole genome shotgun (WGS) entry which is preliminary data.</text>
</comment>
<dbReference type="GO" id="GO:0015940">
    <property type="term" value="P:pantothenate biosynthetic process"/>
    <property type="evidence" value="ECO:0007669"/>
    <property type="project" value="InterPro"/>
</dbReference>
<name>A0AAN9T429_PSOTE</name>
<proteinExistence type="predicted"/>
<evidence type="ECO:0000313" key="4">
    <source>
        <dbReference type="EMBL" id="KAK7406317.1"/>
    </source>
</evidence>
<organism evidence="4 5">
    <name type="scientific">Psophocarpus tetragonolobus</name>
    <name type="common">Winged bean</name>
    <name type="synonym">Dolichos tetragonolobus</name>
    <dbReference type="NCBI Taxonomy" id="3891"/>
    <lineage>
        <taxon>Eukaryota</taxon>
        <taxon>Viridiplantae</taxon>
        <taxon>Streptophyta</taxon>
        <taxon>Embryophyta</taxon>
        <taxon>Tracheophyta</taxon>
        <taxon>Spermatophyta</taxon>
        <taxon>Magnoliopsida</taxon>
        <taxon>eudicotyledons</taxon>
        <taxon>Gunneridae</taxon>
        <taxon>Pentapetalae</taxon>
        <taxon>rosids</taxon>
        <taxon>fabids</taxon>
        <taxon>Fabales</taxon>
        <taxon>Fabaceae</taxon>
        <taxon>Papilionoideae</taxon>
        <taxon>50 kb inversion clade</taxon>
        <taxon>NPAAA clade</taxon>
        <taxon>indigoferoid/millettioid clade</taxon>
        <taxon>Phaseoleae</taxon>
        <taxon>Psophocarpus</taxon>
    </lineage>
</organism>
<dbReference type="EMBL" id="JAYMYS010000002">
    <property type="protein sequence ID" value="KAK7406317.1"/>
    <property type="molecule type" value="Genomic_DNA"/>
</dbReference>
<dbReference type="Proteomes" id="UP001386955">
    <property type="component" value="Unassembled WGS sequence"/>
</dbReference>
<dbReference type="GO" id="GO:0005829">
    <property type="term" value="C:cytosol"/>
    <property type="evidence" value="ECO:0007669"/>
    <property type="project" value="TreeGrafter"/>
</dbReference>
<keyword evidence="2" id="KW-0547">Nucleotide-binding</keyword>
<dbReference type="SUPFAM" id="SSF52374">
    <property type="entry name" value="Nucleotidylyl transferase"/>
    <property type="match status" value="1"/>
</dbReference>
<accession>A0AAN9T429</accession>
<dbReference type="InterPro" id="IPR042176">
    <property type="entry name" value="Pantoate_ligase_C"/>
</dbReference>
<sequence>MNHCCWMLWNQHEVSIGKCSATRMAVRDLDFSVEVIGAEVTRESDDMAMSSRNVHLSPEERGKSSPSIYRWVTLISFNHFQALPINKSLLRAKPVAGDGEVDCEKLRNVVIQSITDVGGRIDYAEVRCKISSFTDAVLGSHS</sequence>
<dbReference type="PANTHER" id="PTHR21299:SF1">
    <property type="entry name" value="PANTOATE--BETA-ALANINE LIGASE"/>
    <property type="match status" value="1"/>
</dbReference>
<dbReference type="AlphaFoldDB" id="A0AAN9T429"/>
<evidence type="ECO:0000256" key="1">
    <source>
        <dbReference type="ARBA" id="ARBA00022598"/>
    </source>
</evidence>
<reference evidence="4 5" key="1">
    <citation type="submission" date="2024-01" db="EMBL/GenBank/DDBJ databases">
        <title>The genomes of 5 underutilized Papilionoideae crops provide insights into root nodulation and disease resistanc.</title>
        <authorList>
            <person name="Jiang F."/>
        </authorList>
    </citation>
    <scope>NUCLEOTIDE SEQUENCE [LARGE SCALE GENOMIC DNA]</scope>
    <source>
        <strain evidence="4">DUOXIRENSHENG_FW03</strain>
        <tissue evidence="4">Leaves</tissue>
    </source>
</reference>
<dbReference type="Gene3D" id="3.30.1300.10">
    <property type="entry name" value="Pantoate-beta-alanine ligase, C-terminal domain"/>
    <property type="match status" value="1"/>
</dbReference>